<name>A0A139WLB8_TRICA</name>
<evidence type="ECO:0000313" key="2">
    <source>
        <dbReference type="Proteomes" id="UP000007266"/>
    </source>
</evidence>
<reference evidence="1 2" key="1">
    <citation type="journal article" date="2008" name="Nature">
        <title>The genome of the model beetle and pest Tribolium castaneum.</title>
        <authorList>
            <consortium name="Tribolium Genome Sequencing Consortium"/>
            <person name="Richards S."/>
            <person name="Gibbs R.A."/>
            <person name="Weinstock G.M."/>
            <person name="Brown S.J."/>
            <person name="Denell R."/>
            <person name="Beeman R.W."/>
            <person name="Gibbs R."/>
            <person name="Beeman R.W."/>
            <person name="Brown S.J."/>
            <person name="Bucher G."/>
            <person name="Friedrich M."/>
            <person name="Grimmelikhuijzen C.J."/>
            <person name="Klingler M."/>
            <person name="Lorenzen M."/>
            <person name="Richards S."/>
            <person name="Roth S."/>
            <person name="Schroder R."/>
            <person name="Tautz D."/>
            <person name="Zdobnov E.M."/>
            <person name="Muzny D."/>
            <person name="Gibbs R.A."/>
            <person name="Weinstock G.M."/>
            <person name="Attaway T."/>
            <person name="Bell S."/>
            <person name="Buhay C.J."/>
            <person name="Chandrabose M.N."/>
            <person name="Chavez D."/>
            <person name="Clerk-Blankenburg K.P."/>
            <person name="Cree A."/>
            <person name="Dao M."/>
            <person name="Davis C."/>
            <person name="Chacko J."/>
            <person name="Dinh H."/>
            <person name="Dugan-Rocha S."/>
            <person name="Fowler G."/>
            <person name="Garner T.T."/>
            <person name="Garnes J."/>
            <person name="Gnirke A."/>
            <person name="Hawes A."/>
            <person name="Hernandez J."/>
            <person name="Hines S."/>
            <person name="Holder M."/>
            <person name="Hume J."/>
            <person name="Jhangiani S.N."/>
            <person name="Joshi V."/>
            <person name="Khan Z.M."/>
            <person name="Jackson L."/>
            <person name="Kovar C."/>
            <person name="Kowis A."/>
            <person name="Lee S."/>
            <person name="Lewis L.R."/>
            <person name="Margolis J."/>
            <person name="Morgan M."/>
            <person name="Nazareth L.V."/>
            <person name="Nguyen N."/>
            <person name="Okwuonu G."/>
            <person name="Parker D."/>
            <person name="Richards S."/>
            <person name="Ruiz S.J."/>
            <person name="Santibanez J."/>
            <person name="Savard J."/>
            <person name="Scherer S.E."/>
            <person name="Schneider B."/>
            <person name="Sodergren E."/>
            <person name="Tautz D."/>
            <person name="Vattahil S."/>
            <person name="Villasana D."/>
            <person name="White C.S."/>
            <person name="Wright R."/>
            <person name="Park Y."/>
            <person name="Beeman R.W."/>
            <person name="Lord J."/>
            <person name="Oppert B."/>
            <person name="Lorenzen M."/>
            <person name="Brown S."/>
            <person name="Wang L."/>
            <person name="Savard J."/>
            <person name="Tautz D."/>
            <person name="Richards S."/>
            <person name="Weinstock G."/>
            <person name="Gibbs R.A."/>
            <person name="Liu Y."/>
            <person name="Worley K."/>
            <person name="Weinstock G."/>
            <person name="Elsik C.G."/>
            <person name="Reese J.T."/>
            <person name="Elhaik E."/>
            <person name="Landan G."/>
            <person name="Graur D."/>
            <person name="Arensburger P."/>
            <person name="Atkinson P."/>
            <person name="Beeman R.W."/>
            <person name="Beidler J."/>
            <person name="Brown S.J."/>
            <person name="Demuth J.P."/>
            <person name="Drury D.W."/>
            <person name="Du Y.Z."/>
            <person name="Fujiwara H."/>
            <person name="Lorenzen M."/>
            <person name="Maselli V."/>
            <person name="Osanai M."/>
            <person name="Park Y."/>
            <person name="Robertson H.M."/>
            <person name="Tu Z."/>
            <person name="Wang J.J."/>
            <person name="Wang S."/>
            <person name="Richards S."/>
            <person name="Song H."/>
            <person name="Zhang L."/>
            <person name="Sodergren E."/>
            <person name="Werner D."/>
            <person name="Stanke M."/>
            <person name="Morgenstern B."/>
            <person name="Solovyev V."/>
            <person name="Kosarev P."/>
            <person name="Brown G."/>
            <person name="Chen H.C."/>
            <person name="Ermolaeva O."/>
            <person name="Hlavina W."/>
            <person name="Kapustin Y."/>
            <person name="Kiryutin B."/>
            <person name="Kitts P."/>
            <person name="Maglott D."/>
            <person name="Pruitt K."/>
            <person name="Sapojnikov V."/>
            <person name="Souvorov A."/>
            <person name="Mackey A.J."/>
            <person name="Waterhouse R.M."/>
            <person name="Wyder S."/>
            <person name="Zdobnov E.M."/>
            <person name="Zdobnov E.M."/>
            <person name="Wyder S."/>
            <person name="Kriventseva E.V."/>
            <person name="Kadowaki T."/>
            <person name="Bork P."/>
            <person name="Aranda M."/>
            <person name="Bao R."/>
            <person name="Beermann A."/>
            <person name="Berns N."/>
            <person name="Bolognesi R."/>
            <person name="Bonneton F."/>
            <person name="Bopp D."/>
            <person name="Brown S.J."/>
            <person name="Bucher G."/>
            <person name="Butts T."/>
            <person name="Chaumot A."/>
            <person name="Denell R.E."/>
            <person name="Ferrier D.E."/>
            <person name="Friedrich M."/>
            <person name="Gordon C.M."/>
            <person name="Jindra M."/>
            <person name="Klingler M."/>
            <person name="Lan Q."/>
            <person name="Lattorff H.M."/>
            <person name="Laudet V."/>
            <person name="von Levetsow C."/>
            <person name="Liu Z."/>
            <person name="Lutz R."/>
            <person name="Lynch J.A."/>
            <person name="da Fonseca R.N."/>
            <person name="Posnien N."/>
            <person name="Reuter R."/>
            <person name="Roth S."/>
            <person name="Savard J."/>
            <person name="Schinko J.B."/>
            <person name="Schmitt C."/>
            <person name="Schoppmeier M."/>
            <person name="Schroder R."/>
            <person name="Shippy T.D."/>
            <person name="Simonnet F."/>
            <person name="Marques-Souza H."/>
            <person name="Tautz D."/>
            <person name="Tomoyasu Y."/>
            <person name="Trauner J."/>
            <person name="Van der Zee M."/>
            <person name="Vervoort M."/>
            <person name="Wittkopp N."/>
            <person name="Wimmer E.A."/>
            <person name="Yang X."/>
            <person name="Jones A.K."/>
            <person name="Sattelle D.B."/>
            <person name="Ebert P.R."/>
            <person name="Nelson D."/>
            <person name="Scott J.G."/>
            <person name="Beeman R.W."/>
            <person name="Muthukrishnan S."/>
            <person name="Kramer K.J."/>
            <person name="Arakane Y."/>
            <person name="Beeman R.W."/>
            <person name="Zhu Q."/>
            <person name="Hogenkamp D."/>
            <person name="Dixit R."/>
            <person name="Oppert B."/>
            <person name="Jiang H."/>
            <person name="Zou Z."/>
            <person name="Marshall J."/>
            <person name="Elpidina E."/>
            <person name="Vinokurov K."/>
            <person name="Oppert C."/>
            <person name="Zou Z."/>
            <person name="Evans J."/>
            <person name="Lu Z."/>
            <person name="Zhao P."/>
            <person name="Sumathipala N."/>
            <person name="Altincicek B."/>
            <person name="Vilcinskas A."/>
            <person name="Williams M."/>
            <person name="Hultmark D."/>
            <person name="Hetru C."/>
            <person name="Jiang H."/>
            <person name="Grimmelikhuijzen C.J."/>
            <person name="Hauser F."/>
            <person name="Cazzamali G."/>
            <person name="Williamson M."/>
            <person name="Park Y."/>
            <person name="Li B."/>
            <person name="Tanaka Y."/>
            <person name="Predel R."/>
            <person name="Neupert S."/>
            <person name="Schachtner J."/>
            <person name="Verleyen P."/>
            <person name="Raible F."/>
            <person name="Bork P."/>
            <person name="Friedrich M."/>
            <person name="Walden K.K."/>
            <person name="Robertson H.M."/>
            <person name="Angeli S."/>
            <person name="Foret S."/>
            <person name="Bucher G."/>
            <person name="Schuetz S."/>
            <person name="Maleszka R."/>
            <person name="Wimmer E.A."/>
            <person name="Beeman R.W."/>
            <person name="Lorenzen M."/>
            <person name="Tomoyasu Y."/>
            <person name="Miller S.C."/>
            <person name="Grossmann D."/>
            <person name="Bucher G."/>
        </authorList>
    </citation>
    <scope>NUCLEOTIDE SEQUENCE [LARGE SCALE GENOMIC DNA]</scope>
    <source>
        <strain evidence="1 2">Georgia GA2</strain>
    </source>
</reference>
<dbReference type="Proteomes" id="UP000007266">
    <property type="component" value="Linkage group 3"/>
</dbReference>
<dbReference type="AlphaFoldDB" id="A0A139WLB8"/>
<accession>A0A139WLB8</accession>
<protein>
    <submittedName>
        <fullName evidence="1">Uncharacterized protein</fullName>
    </submittedName>
</protein>
<evidence type="ECO:0000313" key="1">
    <source>
        <dbReference type="EMBL" id="KYB28617.1"/>
    </source>
</evidence>
<keyword evidence="2" id="KW-1185">Reference proteome</keyword>
<reference evidence="1 2" key="2">
    <citation type="journal article" date="2010" name="Nucleic Acids Res.">
        <title>BeetleBase in 2010: revisions to provide comprehensive genomic information for Tribolium castaneum.</title>
        <authorList>
            <person name="Kim H.S."/>
            <person name="Murphy T."/>
            <person name="Xia J."/>
            <person name="Caragea D."/>
            <person name="Park Y."/>
            <person name="Beeman R.W."/>
            <person name="Lorenzen M.D."/>
            <person name="Butcher S."/>
            <person name="Manak J.R."/>
            <person name="Brown S.J."/>
        </authorList>
    </citation>
    <scope>GENOME REANNOTATION</scope>
    <source>
        <strain evidence="1 2">Georgia GA2</strain>
    </source>
</reference>
<dbReference type="EMBL" id="KQ971322">
    <property type="protein sequence ID" value="KYB28617.1"/>
    <property type="molecule type" value="Genomic_DNA"/>
</dbReference>
<gene>
    <name evidence="1" type="primary">AUGUSTUS-3.0.2_33394</name>
    <name evidence="1" type="ORF">TcasGA2_TC033394</name>
</gene>
<proteinExistence type="predicted"/>
<organism evidence="1 2">
    <name type="scientific">Tribolium castaneum</name>
    <name type="common">Red flour beetle</name>
    <dbReference type="NCBI Taxonomy" id="7070"/>
    <lineage>
        <taxon>Eukaryota</taxon>
        <taxon>Metazoa</taxon>
        <taxon>Ecdysozoa</taxon>
        <taxon>Arthropoda</taxon>
        <taxon>Hexapoda</taxon>
        <taxon>Insecta</taxon>
        <taxon>Pterygota</taxon>
        <taxon>Neoptera</taxon>
        <taxon>Endopterygota</taxon>
        <taxon>Coleoptera</taxon>
        <taxon>Polyphaga</taxon>
        <taxon>Cucujiformia</taxon>
        <taxon>Tenebrionidae</taxon>
        <taxon>Tenebrionidae incertae sedis</taxon>
        <taxon>Tribolium</taxon>
    </lineage>
</organism>
<sequence length="98" mass="11572">MNLIFMGNNDLSVDETLIIKNIIEDVVIPLDLQHHLSFAFINVGDPPLDDQEHYIKIVHFLNYTFKFDFHVVDIQNLLSTEINIGLYSLYYHHYRSLH</sequence>
<dbReference type="InParanoid" id="A0A139WLB8"/>